<dbReference type="EMBL" id="JAHRIO010089230">
    <property type="protein sequence ID" value="MEQ2186990.1"/>
    <property type="molecule type" value="Genomic_DNA"/>
</dbReference>
<evidence type="ECO:0000313" key="1">
    <source>
        <dbReference type="EMBL" id="MEQ2186990.1"/>
    </source>
</evidence>
<feature type="non-terminal residue" evidence="1">
    <location>
        <position position="1"/>
    </location>
</feature>
<protein>
    <submittedName>
        <fullName evidence="1">Uncharacterized protein</fullName>
    </submittedName>
</protein>
<keyword evidence="2" id="KW-1185">Reference proteome</keyword>
<comment type="caution">
    <text evidence="1">The sequence shown here is derived from an EMBL/GenBank/DDBJ whole genome shotgun (WGS) entry which is preliminary data.</text>
</comment>
<gene>
    <name evidence="1" type="ORF">GOODEAATRI_034544</name>
</gene>
<reference evidence="1 2" key="1">
    <citation type="submission" date="2021-06" db="EMBL/GenBank/DDBJ databases">
        <authorList>
            <person name="Palmer J.M."/>
        </authorList>
    </citation>
    <scope>NUCLEOTIDE SEQUENCE [LARGE SCALE GENOMIC DNA]</scope>
    <source>
        <strain evidence="1 2">GA_2019</strain>
        <tissue evidence="1">Muscle</tissue>
    </source>
</reference>
<evidence type="ECO:0000313" key="2">
    <source>
        <dbReference type="Proteomes" id="UP001476798"/>
    </source>
</evidence>
<feature type="non-terminal residue" evidence="1">
    <location>
        <position position="56"/>
    </location>
</feature>
<proteinExistence type="predicted"/>
<accession>A0ABV0PU09</accession>
<dbReference type="Proteomes" id="UP001476798">
    <property type="component" value="Unassembled WGS sequence"/>
</dbReference>
<sequence length="56" mass="6142">AEQSLISDNLVDHLCISTKELSKPISMLTLTGQTFSSVTHKVPSLHFVISGNHHEL</sequence>
<organism evidence="1 2">
    <name type="scientific">Goodea atripinnis</name>
    <dbReference type="NCBI Taxonomy" id="208336"/>
    <lineage>
        <taxon>Eukaryota</taxon>
        <taxon>Metazoa</taxon>
        <taxon>Chordata</taxon>
        <taxon>Craniata</taxon>
        <taxon>Vertebrata</taxon>
        <taxon>Euteleostomi</taxon>
        <taxon>Actinopterygii</taxon>
        <taxon>Neopterygii</taxon>
        <taxon>Teleostei</taxon>
        <taxon>Neoteleostei</taxon>
        <taxon>Acanthomorphata</taxon>
        <taxon>Ovalentaria</taxon>
        <taxon>Atherinomorphae</taxon>
        <taxon>Cyprinodontiformes</taxon>
        <taxon>Goodeidae</taxon>
        <taxon>Goodea</taxon>
    </lineage>
</organism>
<name>A0ABV0PU09_9TELE</name>